<keyword evidence="13" id="KW-1185">Reference proteome</keyword>
<dbReference type="InterPro" id="IPR007886">
    <property type="entry name" value="AlaDH/PNT_N"/>
</dbReference>
<feature type="binding site" evidence="9">
    <location>
        <position position="219"/>
    </location>
    <ligand>
        <name>NAD(+)</name>
        <dbReference type="ChEBI" id="CHEBI:57540"/>
    </ligand>
</feature>
<dbReference type="NCBIfam" id="TIGR00518">
    <property type="entry name" value="alaDH"/>
    <property type="match status" value="1"/>
</dbReference>
<feature type="binding site" evidence="9">
    <location>
        <position position="202"/>
    </location>
    <ligand>
        <name>NAD(+)</name>
        <dbReference type="ChEBI" id="CHEBI:57540"/>
    </ligand>
</feature>
<dbReference type="Gene3D" id="3.40.50.720">
    <property type="entry name" value="NAD(P)-binding Rossmann-like Domain"/>
    <property type="match status" value="2"/>
</dbReference>
<evidence type="ECO:0000256" key="5">
    <source>
        <dbReference type="ARBA" id="ARBA00023027"/>
    </source>
</evidence>
<dbReference type="PROSITE" id="PS00837">
    <property type="entry name" value="ALADH_PNT_2"/>
    <property type="match status" value="1"/>
</dbReference>
<dbReference type="SUPFAM" id="SSF51735">
    <property type="entry name" value="NAD(P)-binding Rossmann-fold domains"/>
    <property type="match status" value="1"/>
</dbReference>
<reference evidence="12 13" key="1">
    <citation type="submission" date="2020-12" db="EMBL/GenBank/DDBJ databases">
        <title>WGS of Thermoactinomyces spp.</title>
        <authorList>
            <person name="Cheng K."/>
        </authorList>
    </citation>
    <scope>NUCLEOTIDE SEQUENCE [LARGE SCALE GENOMIC DNA]</scope>
    <source>
        <strain evidence="13">CICC 10671\DSM 43846</strain>
    </source>
</reference>
<feature type="binding site" evidence="9">
    <location>
        <position position="197"/>
    </location>
    <ligand>
        <name>NAD(+)</name>
        <dbReference type="ChEBI" id="CHEBI:57540"/>
    </ligand>
</feature>
<dbReference type="EMBL" id="JAECVW010000002">
    <property type="protein sequence ID" value="MBH8594850.1"/>
    <property type="molecule type" value="Genomic_DNA"/>
</dbReference>
<keyword evidence="4 6" id="KW-0560">Oxidoreductase</keyword>
<sequence length="371" mass="39539">MIIGVPKEIKNNENRVGLTPAAVASYINHGHEVLIETTAGEGSGFTDQDYLDAGAKIVASAKEAWAADMVVKVKEPLPEEYQYFREGLILYTYLHLAAAPELTEALVKNKVVAIAYETIQLENRSLPLLTPMSEVAGRMSVQIGAQYLEKVKGGKGILLGGVPGVLPGEVVIIGGGVVGTNAAKMAVGMGANVTLLDINANRLRELDDLFQGKVNTLMSNPYNIAEAVKKADLLIGAVLIPGARAPRLVTEEMVKQMKPGSVIVDVAVDQGGSIETVDRTTSHDEPTYVKHGVLHYAVPNIPGSVPRTATMALSNVTVNYGLQIADKGYRQAALDNPALAKGLNTLEGKVTCLPVARDLGYEYVDVMNLLK</sequence>
<dbReference type="GO" id="GO:0000166">
    <property type="term" value="F:nucleotide binding"/>
    <property type="evidence" value="ECO:0007669"/>
    <property type="project" value="UniProtKB-KW"/>
</dbReference>
<comment type="catalytic activity">
    <reaction evidence="6">
        <text>L-alanine + NAD(+) + H2O = pyruvate + NH4(+) + NADH + H(+)</text>
        <dbReference type="Rhea" id="RHEA:18405"/>
        <dbReference type="ChEBI" id="CHEBI:15361"/>
        <dbReference type="ChEBI" id="CHEBI:15377"/>
        <dbReference type="ChEBI" id="CHEBI:15378"/>
        <dbReference type="ChEBI" id="CHEBI:28938"/>
        <dbReference type="ChEBI" id="CHEBI:57540"/>
        <dbReference type="ChEBI" id="CHEBI:57945"/>
        <dbReference type="ChEBI" id="CHEBI:57972"/>
        <dbReference type="EC" id="1.4.1.1"/>
    </reaction>
</comment>
<dbReference type="Pfam" id="PF05222">
    <property type="entry name" value="AlaDh_PNT_N"/>
    <property type="match status" value="1"/>
</dbReference>
<evidence type="ECO:0000256" key="3">
    <source>
        <dbReference type="ARBA" id="ARBA00012897"/>
    </source>
</evidence>
<evidence type="ECO:0000259" key="10">
    <source>
        <dbReference type="SMART" id="SM01002"/>
    </source>
</evidence>
<accession>A0A8I1ACX8</accession>
<feature type="active site" description="Proton donor/acceptor" evidence="7">
    <location>
        <position position="95"/>
    </location>
</feature>
<protein>
    <recommendedName>
        <fullName evidence="3 6">Alanine dehydrogenase</fullName>
        <ecNumber evidence="3 6">1.4.1.1</ecNumber>
    </recommendedName>
</protein>
<dbReference type="GO" id="GO:0000286">
    <property type="term" value="F:alanine dehydrogenase activity"/>
    <property type="evidence" value="ECO:0007669"/>
    <property type="project" value="UniProtKB-UniRule"/>
</dbReference>
<evidence type="ECO:0000256" key="2">
    <source>
        <dbReference type="ARBA" id="ARBA00005689"/>
    </source>
</evidence>
<name>A0A8I1ACX8_THEIN</name>
<dbReference type="CDD" id="cd05305">
    <property type="entry name" value="L-AlaDH"/>
    <property type="match status" value="1"/>
</dbReference>
<evidence type="ECO:0000256" key="6">
    <source>
        <dbReference type="PIRNR" id="PIRNR000183"/>
    </source>
</evidence>
<dbReference type="SMART" id="SM01002">
    <property type="entry name" value="AlaDh_PNT_C"/>
    <property type="match status" value="1"/>
</dbReference>
<dbReference type="PANTHER" id="PTHR42795:SF1">
    <property type="entry name" value="ALANINE DEHYDROGENASE"/>
    <property type="match status" value="1"/>
</dbReference>
<keyword evidence="5 6" id="KW-0520">NAD</keyword>
<dbReference type="SUPFAM" id="SSF52283">
    <property type="entry name" value="Formate/glycerate dehydrogenase catalytic domain-like"/>
    <property type="match status" value="1"/>
</dbReference>
<dbReference type="PANTHER" id="PTHR42795">
    <property type="entry name" value="ALANINE DEHYDROGENASE"/>
    <property type="match status" value="1"/>
</dbReference>
<feature type="binding site" evidence="9">
    <location>
        <begin position="266"/>
        <end position="269"/>
    </location>
    <ligand>
        <name>NAD(+)</name>
        <dbReference type="ChEBI" id="CHEBI:57540"/>
    </ligand>
</feature>
<dbReference type="PIRSF" id="PIRSF000183">
    <property type="entry name" value="Alanine_dh"/>
    <property type="match status" value="1"/>
</dbReference>
<feature type="binding site" evidence="9">
    <location>
        <position position="133"/>
    </location>
    <ligand>
        <name>NAD(+)</name>
        <dbReference type="ChEBI" id="CHEBI:57540"/>
    </ligand>
</feature>
<comment type="pathway">
    <text evidence="1">Amino-acid degradation; L-alanine degradation via dehydrogenase pathway; NH(3) and pyruvate from L-alanine: step 1/1.</text>
</comment>
<feature type="binding site" evidence="8">
    <location>
        <position position="74"/>
    </location>
    <ligand>
        <name>substrate</name>
    </ligand>
</feature>
<feature type="domain" description="Alanine dehydrogenase/pyridine nucleotide transhydrogenase N-terminal" evidence="11">
    <location>
        <begin position="4"/>
        <end position="136"/>
    </location>
</feature>
<evidence type="ECO:0000256" key="8">
    <source>
        <dbReference type="PIRSR" id="PIRSR000183-2"/>
    </source>
</evidence>
<evidence type="ECO:0000313" key="13">
    <source>
        <dbReference type="Proteomes" id="UP000633619"/>
    </source>
</evidence>
<keyword evidence="9" id="KW-0547">Nucleotide-binding</keyword>
<feature type="binding site" evidence="9">
    <location>
        <begin position="238"/>
        <end position="239"/>
    </location>
    <ligand>
        <name>NAD(+)</name>
        <dbReference type="ChEBI" id="CHEBI:57540"/>
    </ligand>
</feature>
<evidence type="ECO:0000313" key="12">
    <source>
        <dbReference type="EMBL" id="MBH8594850.1"/>
    </source>
</evidence>
<dbReference type="GO" id="GO:0042853">
    <property type="term" value="P:L-alanine catabolic process"/>
    <property type="evidence" value="ECO:0007669"/>
    <property type="project" value="UniProtKB-UniPathway"/>
</dbReference>
<dbReference type="RefSeq" id="WP_181732505.1">
    <property type="nucleotide sequence ID" value="NZ_JACEIR010000008.1"/>
</dbReference>
<dbReference type="InterPro" id="IPR007698">
    <property type="entry name" value="AlaDH/PNT_NAD(H)-bd"/>
</dbReference>
<dbReference type="EC" id="1.4.1.1" evidence="3 6"/>
<dbReference type="InterPro" id="IPR008141">
    <property type="entry name" value="Ala_DH"/>
</dbReference>
<evidence type="ECO:0000256" key="4">
    <source>
        <dbReference type="ARBA" id="ARBA00023002"/>
    </source>
</evidence>
<evidence type="ECO:0000256" key="7">
    <source>
        <dbReference type="PIRSR" id="PIRSR000183-1"/>
    </source>
</evidence>
<feature type="active site" description="Proton donor/acceptor" evidence="7">
    <location>
        <position position="269"/>
    </location>
</feature>
<comment type="similarity">
    <text evidence="2 6">Belongs to the AlaDH/PNT family.</text>
</comment>
<organism evidence="12 13">
    <name type="scientific">Thermoactinomyces intermedius</name>
    <dbReference type="NCBI Taxonomy" id="2024"/>
    <lineage>
        <taxon>Bacteria</taxon>
        <taxon>Bacillati</taxon>
        <taxon>Bacillota</taxon>
        <taxon>Bacilli</taxon>
        <taxon>Bacillales</taxon>
        <taxon>Thermoactinomycetaceae</taxon>
        <taxon>Thermoactinomyces</taxon>
    </lineage>
</organism>
<feature type="binding site" evidence="8">
    <location>
        <position position="15"/>
    </location>
    <ligand>
        <name>substrate</name>
    </ligand>
</feature>
<feature type="domain" description="Alanine dehydrogenase/pyridine nucleotide transhydrogenase NAD(H)-binding" evidence="10">
    <location>
        <begin position="148"/>
        <end position="297"/>
    </location>
</feature>
<dbReference type="Proteomes" id="UP000633619">
    <property type="component" value="Unassembled WGS sequence"/>
</dbReference>
<dbReference type="InterPro" id="IPR036291">
    <property type="entry name" value="NAD(P)-bd_dom_sf"/>
</dbReference>
<gene>
    <name evidence="12" type="primary">ald</name>
    <name evidence="12" type="ORF">I8U20_05840</name>
</gene>
<dbReference type="GO" id="GO:0005886">
    <property type="term" value="C:plasma membrane"/>
    <property type="evidence" value="ECO:0007669"/>
    <property type="project" value="TreeGrafter"/>
</dbReference>
<dbReference type="SMART" id="SM01003">
    <property type="entry name" value="AlaDh_PNT_N"/>
    <property type="match status" value="1"/>
</dbReference>
<evidence type="ECO:0000256" key="9">
    <source>
        <dbReference type="PIRSR" id="PIRSR000183-3"/>
    </source>
</evidence>
<dbReference type="UniPathway" id="UPA00527">
    <property type="reaction ID" value="UER00585"/>
</dbReference>
<feature type="binding site" evidence="9">
    <location>
        <position position="279"/>
    </location>
    <ligand>
        <name>NAD(+)</name>
        <dbReference type="ChEBI" id="CHEBI:57540"/>
    </ligand>
</feature>
<proteinExistence type="inferred from homology"/>
<dbReference type="InterPro" id="IPR008143">
    <property type="entry name" value="Ala_DH/PNT_CS2"/>
</dbReference>
<evidence type="ECO:0000256" key="1">
    <source>
        <dbReference type="ARBA" id="ARBA00005206"/>
    </source>
</evidence>
<dbReference type="AlphaFoldDB" id="A0A8I1ACX8"/>
<evidence type="ECO:0000259" key="11">
    <source>
        <dbReference type="SMART" id="SM01003"/>
    </source>
</evidence>
<dbReference type="FunFam" id="3.40.50.720:FF:000049">
    <property type="entry name" value="Alanine dehydrogenase"/>
    <property type="match status" value="1"/>
</dbReference>
<dbReference type="Pfam" id="PF01262">
    <property type="entry name" value="AlaDh_PNT_C"/>
    <property type="match status" value="1"/>
</dbReference>
<comment type="caution">
    <text evidence="12">The sequence shown here is derived from an EMBL/GenBank/DDBJ whole genome shotgun (WGS) entry which is preliminary data.</text>
</comment>